<feature type="compositionally biased region" description="Acidic residues" evidence="1">
    <location>
        <begin position="862"/>
        <end position="887"/>
    </location>
</feature>
<dbReference type="Gene3D" id="1.20.58.2200">
    <property type="match status" value="1"/>
</dbReference>
<feature type="region of interest" description="Disordered" evidence="1">
    <location>
        <begin position="396"/>
        <end position="480"/>
    </location>
</feature>
<dbReference type="Gene3D" id="3.10.350.10">
    <property type="entry name" value="LysM domain"/>
    <property type="match status" value="1"/>
</dbReference>
<dbReference type="EMBL" id="AMRJ01000007">
    <property type="protein sequence ID" value="EKF74859.1"/>
    <property type="molecule type" value="Genomic_DNA"/>
</dbReference>
<dbReference type="Pfam" id="PF25800">
    <property type="entry name" value="FimV_N"/>
    <property type="match status" value="1"/>
</dbReference>
<dbReference type="NCBIfam" id="TIGR03505">
    <property type="entry name" value="FimV_core"/>
    <property type="match status" value="1"/>
</dbReference>
<evidence type="ECO:0000313" key="5">
    <source>
        <dbReference type="Proteomes" id="UP000010164"/>
    </source>
</evidence>
<feature type="compositionally biased region" description="Low complexity" evidence="1">
    <location>
        <begin position="398"/>
        <end position="433"/>
    </location>
</feature>
<reference evidence="4 5" key="1">
    <citation type="journal article" date="2012" name="J. Bacteriol.">
        <title>Genome Sequence of the Alkane-Degrading Bacterium Alcanivorax hongdengensis Type Strain A-11-3.</title>
        <authorList>
            <person name="Lai Q."/>
            <person name="Shao Z."/>
        </authorList>
    </citation>
    <scope>NUCLEOTIDE SEQUENCE [LARGE SCALE GENOMIC DNA]</scope>
    <source>
        <strain evidence="4 5">A-11-3</strain>
    </source>
</reference>
<dbReference type="PANTHER" id="PTHR48125">
    <property type="entry name" value="LP07818P1"/>
    <property type="match status" value="1"/>
</dbReference>
<sequence>MHSYLNQPLDMDVELHEVGDLSPGEILVNLASQDEFDAAGVDRTYFLNKLKFQVERTGKDNAVLHISSSEPVREPYLNFLVEFLWPTGRLMREYTVLLDPPSYADAAQTAAPSVSRAPKPVSSAPAPAPQAPASQPAQAAAPAPSSTPASTDAAKPAYASDTSGPHETYTVRNSDTMWRIALNTRPANSVSVQQMLVAIQEMNPDAFINDNVNLVREGTVLRIPNEREVRNISTRNAISQVAEQNRKWRDMLDARGIQAPGKAQVDGSRQVADADAANGGPKSGEVKLVTPDSSDSVKDGDATGSSRQGSGSSAVLENELAIRDENIDRLDRENGELKSRLDDLQDQVATSEKLLKLRNDQISQLQEQLRQIREKQGIETGDNDPLMQAPAPVEDTADSAAANDDNAQDQAKADEASQGDAAATANNGDATAQQDMKAAGEEDDQAAEPAASPAKSEDKQAVKPVAPPAKPKPAAPAKPVEQKSAGIVDLIMANLLYIGAALIVILLLVVLLLRRKQQDGDEADEVVLPPEESEGFGDDYPSDDAFGANLTGEIPPSGAAEDDQEDVAPEGATQDPLENVEVYVAYGRYPQAVDFLRNEINKTPQRTDLKVRLLELLREMGDEDGFQQQAAIYAGTDSEIDAAISRLGGAPASAAPAQDDDLSLDDLEMDLSSGLDGEAPTVQAEPAADAPQLEPEKDDDDLADFDFELDDDTAGTGEDDTLLLEPESESESADDFADFSAELDSADNTEAPASQPLSEEDSKSLSADSLLDLDDVGSATLGEGDTEFGELNLDDMSDEFDSAGSETEENTDFDLSLDDLDLDDDKPEPAAQTPTAAESELGDLDDLDLELDEAPQAGQQDDLADLDLELDMDEPSADLSLEDDEAPAADVSEPEQAPLAEPSPAEDEVTAESPADDLSLDDLDVELDVPVVDSSEAAPAPAETPVVDEEPVEEAMKESDVLGDEDDFDFLGETDENATKLDLARAYIDMGDSEGAKDILNEVMAEGNDQQQNEARELLAQVD</sequence>
<dbReference type="Proteomes" id="UP000010164">
    <property type="component" value="Unassembled WGS sequence"/>
</dbReference>
<feature type="compositionally biased region" description="Pro residues" evidence="1">
    <location>
        <begin position="465"/>
        <end position="476"/>
    </location>
</feature>
<evidence type="ECO:0000313" key="4">
    <source>
        <dbReference type="EMBL" id="EKF74859.1"/>
    </source>
</evidence>
<evidence type="ECO:0000256" key="1">
    <source>
        <dbReference type="SAM" id="MobiDB-lite"/>
    </source>
</evidence>
<protein>
    <recommendedName>
        <fullName evidence="3">LysM domain-containing protein</fullName>
    </recommendedName>
</protein>
<feature type="compositionally biased region" description="Acidic residues" evidence="1">
    <location>
        <begin position="520"/>
        <end position="542"/>
    </location>
</feature>
<feature type="domain" description="LysM" evidence="3">
    <location>
        <begin position="167"/>
        <end position="223"/>
    </location>
</feature>
<feature type="compositionally biased region" description="Acidic residues" evidence="1">
    <location>
        <begin position="784"/>
        <end position="826"/>
    </location>
</feature>
<feature type="compositionally biased region" description="Low complexity" evidence="1">
    <location>
        <begin position="110"/>
        <end position="157"/>
    </location>
</feature>
<name>L0WCY5_9GAMM</name>
<keyword evidence="2" id="KW-1133">Transmembrane helix</keyword>
<comment type="caution">
    <text evidence="4">The sequence shown here is derived from an EMBL/GenBank/DDBJ whole genome shotgun (WGS) entry which is preliminary data.</text>
</comment>
<keyword evidence="2" id="KW-0472">Membrane</keyword>
<dbReference type="PROSITE" id="PS51782">
    <property type="entry name" value="LYSM"/>
    <property type="match status" value="1"/>
</dbReference>
<accession>L0WCY5</accession>
<dbReference type="AlphaFoldDB" id="L0WCY5"/>
<dbReference type="STRING" id="1177179.A11A3_06490"/>
<dbReference type="PANTHER" id="PTHR48125:SF10">
    <property type="entry name" value="OS12G0136300 PROTEIN"/>
    <property type="match status" value="1"/>
</dbReference>
<dbReference type="InterPro" id="IPR018392">
    <property type="entry name" value="LysM"/>
</dbReference>
<dbReference type="InterPro" id="IPR038440">
    <property type="entry name" value="FimV_C_sf"/>
</dbReference>
<keyword evidence="5" id="KW-1185">Reference proteome</keyword>
<feature type="compositionally biased region" description="Acidic residues" evidence="1">
    <location>
        <begin position="961"/>
        <end position="971"/>
    </location>
</feature>
<proteinExistence type="predicted"/>
<organism evidence="4 5">
    <name type="scientific">Alcanivorax hongdengensis A-11-3</name>
    <dbReference type="NCBI Taxonomy" id="1177179"/>
    <lineage>
        <taxon>Bacteria</taxon>
        <taxon>Pseudomonadati</taxon>
        <taxon>Pseudomonadota</taxon>
        <taxon>Gammaproteobacteria</taxon>
        <taxon>Oceanospirillales</taxon>
        <taxon>Alcanivoracaceae</taxon>
        <taxon>Alcanivorax</taxon>
    </lineage>
</organism>
<keyword evidence="2" id="KW-0812">Transmembrane</keyword>
<dbReference type="NCBIfam" id="TIGR03504">
    <property type="entry name" value="FimV_Cterm"/>
    <property type="match status" value="1"/>
</dbReference>
<feature type="compositionally biased region" description="Acidic residues" evidence="1">
    <location>
        <begin position="840"/>
        <end position="853"/>
    </location>
</feature>
<dbReference type="InterPro" id="IPR036779">
    <property type="entry name" value="LysM_dom_sf"/>
</dbReference>
<dbReference type="PATRIC" id="fig|1177179.3.peg.1306"/>
<evidence type="ECO:0000256" key="2">
    <source>
        <dbReference type="SAM" id="Phobius"/>
    </source>
</evidence>
<feature type="compositionally biased region" description="Low complexity" evidence="1">
    <location>
        <begin position="928"/>
        <end position="945"/>
    </location>
</feature>
<feature type="compositionally biased region" description="Acidic residues" evidence="1">
    <location>
        <begin position="904"/>
        <end position="927"/>
    </location>
</feature>
<feature type="compositionally biased region" description="Polar residues" evidence="1">
    <location>
        <begin position="303"/>
        <end position="315"/>
    </location>
</feature>
<evidence type="ECO:0000259" key="3">
    <source>
        <dbReference type="PROSITE" id="PS51782"/>
    </source>
</evidence>
<dbReference type="eggNOG" id="COG3170">
    <property type="taxonomic scope" value="Bacteria"/>
</dbReference>
<feature type="compositionally biased region" description="Polar residues" evidence="1">
    <location>
        <begin position="160"/>
        <end position="170"/>
    </location>
</feature>
<feature type="region of interest" description="Disordered" evidence="1">
    <location>
        <begin position="260"/>
        <end position="318"/>
    </location>
</feature>
<gene>
    <name evidence="4" type="ORF">A11A3_06490</name>
</gene>
<feature type="region of interest" description="Disordered" evidence="1">
    <location>
        <begin position="670"/>
        <end position="971"/>
    </location>
</feature>
<dbReference type="CDD" id="cd00118">
    <property type="entry name" value="LysM"/>
    <property type="match status" value="1"/>
</dbReference>
<feature type="region of interest" description="Disordered" evidence="1">
    <location>
        <begin position="519"/>
        <end position="574"/>
    </location>
</feature>
<feature type="region of interest" description="Disordered" evidence="1">
    <location>
        <begin position="109"/>
        <end position="170"/>
    </location>
</feature>
<feature type="transmembrane region" description="Helical" evidence="2">
    <location>
        <begin position="490"/>
        <end position="513"/>
    </location>
</feature>
<feature type="compositionally biased region" description="Acidic residues" evidence="1">
    <location>
        <begin position="696"/>
        <end position="737"/>
    </location>
</feature>
<feature type="compositionally biased region" description="Low complexity" evidence="1">
    <location>
        <begin position="829"/>
        <end position="838"/>
    </location>
</feature>
<dbReference type="InterPro" id="IPR020011">
    <property type="entry name" value="FimV_C"/>
</dbReference>
<dbReference type="InterPro" id="IPR057840">
    <property type="entry name" value="FimV_N"/>
</dbReference>
<dbReference type="InterPro" id="IPR020012">
    <property type="entry name" value="LysM_FimV"/>
</dbReference>